<protein>
    <recommendedName>
        <fullName evidence="1">RNase H type-1 domain-containing protein</fullName>
    </recommendedName>
</protein>
<keyword evidence="3" id="KW-1185">Reference proteome</keyword>
<evidence type="ECO:0000313" key="2">
    <source>
        <dbReference type="EMBL" id="KAH0777565.1"/>
    </source>
</evidence>
<organism evidence="2 3">
    <name type="scientific">Solanum tuberosum</name>
    <name type="common">Potato</name>
    <dbReference type="NCBI Taxonomy" id="4113"/>
    <lineage>
        <taxon>Eukaryota</taxon>
        <taxon>Viridiplantae</taxon>
        <taxon>Streptophyta</taxon>
        <taxon>Embryophyta</taxon>
        <taxon>Tracheophyta</taxon>
        <taxon>Spermatophyta</taxon>
        <taxon>Magnoliopsida</taxon>
        <taxon>eudicotyledons</taxon>
        <taxon>Gunneridae</taxon>
        <taxon>Pentapetalae</taxon>
        <taxon>asterids</taxon>
        <taxon>lamiids</taxon>
        <taxon>Solanales</taxon>
        <taxon>Solanaceae</taxon>
        <taxon>Solanoideae</taxon>
        <taxon>Solaneae</taxon>
        <taxon>Solanum</taxon>
    </lineage>
</organism>
<dbReference type="EMBL" id="JAIVGD010000003">
    <property type="protein sequence ID" value="KAH0777565.1"/>
    <property type="molecule type" value="Genomic_DNA"/>
</dbReference>
<gene>
    <name evidence="2" type="ORF">KY290_008976</name>
</gene>
<dbReference type="Gene3D" id="3.30.420.10">
    <property type="entry name" value="Ribonuclease H-like superfamily/Ribonuclease H"/>
    <property type="match status" value="1"/>
</dbReference>
<feature type="domain" description="RNase H type-1" evidence="1">
    <location>
        <begin position="51"/>
        <end position="111"/>
    </location>
</feature>
<dbReference type="InterPro" id="IPR012337">
    <property type="entry name" value="RNaseH-like_sf"/>
</dbReference>
<evidence type="ECO:0000259" key="1">
    <source>
        <dbReference type="PROSITE" id="PS50879"/>
    </source>
</evidence>
<accession>A0ABQ7WA03</accession>
<dbReference type="InterPro" id="IPR036397">
    <property type="entry name" value="RNaseH_sf"/>
</dbReference>
<dbReference type="PROSITE" id="PS50879">
    <property type="entry name" value="RNASE_H_1"/>
    <property type="match status" value="1"/>
</dbReference>
<name>A0ABQ7WA03_SOLTU</name>
<evidence type="ECO:0000313" key="3">
    <source>
        <dbReference type="Proteomes" id="UP000826656"/>
    </source>
</evidence>
<proteinExistence type="predicted"/>
<dbReference type="Proteomes" id="UP000826656">
    <property type="component" value="Unassembled WGS sequence"/>
</dbReference>
<dbReference type="PANTHER" id="PTHR47723:SF24">
    <property type="entry name" value="RNASE H TYPE-1 DOMAIN-CONTAINING PROTEIN"/>
    <property type="match status" value="1"/>
</dbReference>
<dbReference type="InterPro" id="IPR002156">
    <property type="entry name" value="RNaseH_domain"/>
</dbReference>
<sequence>MRMEICRNLVYMAQSLYPWLHNLPSSWIDLVQFLEEYAPRIEYKMVYWKTPSRGYKCNTDGAAKGNPGPSSGAFCVRNEEGNLMYAEGRRFGENSNIVAEVLAFKMGLVLH</sequence>
<dbReference type="SUPFAM" id="SSF53098">
    <property type="entry name" value="Ribonuclease H-like"/>
    <property type="match status" value="1"/>
</dbReference>
<comment type="caution">
    <text evidence="2">The sequence shown here is derived from an EMBL/GenBank/DDBJ whole genome shotgun (WGS) entry which is preliminary data.</text>
</comment>
<dbReference type="PANTHER" id="PTHR47723">
    <property type="entry name" value="OS05G0353850 PROTEIN"/>
    <property type="match status" value="1"/>
</dbReference>
<dbReference type="InterPro" id="IPR053151">
    <property type="entry name" value="RNase_H-like"/>
</dbReference>
<dbReference type="InterPro" id="IPR044730">
    <property type="entry name" value="RNase_H-like_dom_plant"/>
</dbReference>
<reference evidence="2 3" key="1">
    <citation type="journal article" date="2021" name="bioRxiv">
        <title>Chromosome-scale and haplotype-resolved genome assembly of a tetraploid potato cultivar.</title>
        <authorList>
            <person name="Sun H."/>
            <person name="Jiao W.-B."/>
            <person name="Krause K."/>
            <person name="Campoy J.A."/>
            <person name="Goel M."/>
            <person name="Folz-Donahue K."/>
            <person name="Kukat C."/>
            <person name="Huettel B."/>
            <person name="Schneeberger K."/>
        </authorList>
    </citation>
    <scope>NUCLEOTIDE SEQUENCE [LARGE SCALE GENOMIC DNA]</scope>
    <source>
        <strain evidence="2">SolTubOtavaFocal</strain>
        <tissue evidence="2">Leaves</tissue>
    </source>
</reference>
<dbReference type="CDD" id="cd06222">
    <property type="entry name" value="RNase_H_like"/>
    <property type="match status" value="1"/>
</dbReference>